<comment type="caution">
    <text evidence="1">The sequence shown here is derived from an EMBL/GenBank/DDBJ whole genome shotgun (WGS) entry which is preliminary data.</text>
</comment>
<sequence length="134" mass="14567">MGSTTGRKMKTETKLKDFVSWFEIPALNFEKAVAFYDHIYNIKMERVVSSTHSMAVFPTSSGVGGAVVHGPGSIPGQIGPLLYLNGGKDLETILSRVPDAGGRIIMPKTFINEESGYFAIFIDSEGNKLALHSE</sequence>
<dbReference type="PANTHER" id="PTHR33993:SF2">
    <property type="entry name" value="VOC DOMAIN-CONTAINING PROTEIN"/>
    <property type="match status" value="1"/>
</dbReference>
<dbReference type="EMBL" id="JAAGVY010000002">
    <property type="protein sequence ID" value="NEN22332.1"/>
    <property type="molecule type" value="Genomic_DNA"/>
</dbReference>
<gene>
    <name evidence="1" type="ORF">G3O08_02295</name>
</gene>
<dbReference type="Proteomes" id="UP000486602">
    <property type="component" value="Unassembled WGS sequence"/>
</dbReference>
<organism evidence="1 2">
    <name type="scientific">Cryomorpha ignava</name>
    <dbReference type="NCBI Taxonomy" id="101383"/>
    <lineage>
        <taxon>Bacteria</taxon>
        <taxon>Pseudomonadati</taxon>
        <taxon>Bacteroidota</taxon>
        <taxon>Flavobacteriia</taxon>
        <taxon>Flavobacteriales</taxon>
        <taxon>Cryomorphaceae</taxon>
        <taxon>Cryomorpha</taxon>
    </lineage>
</organism>
<dbReference type="RefSeq" id="WP_163283040.1">
    <property type="nucleotide sequence ID" value="NZ_JAAGVY010000002.1"/>
</dbReference>
<keyword evidence="2" id="KW-1185">Reference proteome</keyword>
<name>A0A7K3WN90_9FLAO</name>
<proteinExistence type="predicted"/>
<evidence type="ECO:0000313" key="1">
    <source>
        <dbReference type="EMBL" id="NEN22332.1"/>
    </source>
</evidence>
<dbReference type="InterPro" id="IPR052164">
    <property type="entry name" value="Anthracycline_SecMetBiosynth"/>
</dbReference>
<reference evidence="1 2" key="1">
    <citation type="submission" date="2020-02" db="EMBL/GenBank/DDBJ databases">
        <title>Out from the shadows clarifying the taxonomy of the family Cryomorphaceae and related taxa by utilizing the GTDB taxonomic framework.</title>
        <authorList>
            <person name="Bowman J.P."/>
        </authorList>
    </citation>
    <scope>NUCLEOTIDE SEQUENCE [LARGE SCALE GENOMIC DNA]</scope>
    <source>
        <strain evidence="1 2">QSSC 1-22</strain>
    </source>
</reference>
<dbReference type="PANTHER" id="PTHR33993">
    <property type="entry name" value="GLYOXALASE-RELATED"/>
    <property type="match status" value="1"/>
</dbReference>
<accession>A0A7K3WN90</accession>
<evidence type="ECO:0000313" key="2">
    <source>
        <dbReference type="Proteomes" id="UP000486602"/>
    </source>
</evidence>
<dbReference type="CDD" id="cd07247">
    <property type="entry name" value="SgaA_N_like"/>
    <property type="match status" value="1"/>
</dbReference>
<dbReference type="Gene3D" id="3.10.180.10">
    <property type="entry name" value="2,3-Dihydroxybiphenyl 1,2-Dioxygenase, domain 1"/>
    <property type="match status" value="1"/>
</dbReference>
<dbReference type="InterPro" id="IPR029068">
    <property type="entry name" value="Glyas_Bleomycin-R_OHBP_Dase"/>
</dbReference>
<dbReference type="SUPFAM" id="SSF54593">
    <property type="entry name" value="Glyoxalase/Bleomycin resistance protein/Dihydroxybiphenyl dioxygenase"/>
    <property type="match status" value="1"/>
</dbReference>
<protein>
    <submittedName>
        <fullName evidence="1">VOC family protein</fullName>
    </submittedName>
</protein>
<dbReference type="AlphaFoldDB" id="A0A7K3WN90"/>